<evidence type="ECO:0000256" key="9">
    <source>
        <dbReference type="ARBA" id="ARBA00023136"/>
    </source>
</evidence>
<evidence type="ECO:0000256" key="11">
    <source>
        <dbReference type="ARBA" id="ARBA00045497"/>
    </source>
</evidence>
<keyword evidence="6" id="KW-0460">Magnesium</keyword>
<comment type="function">
    <text evidence="11">Mediates influx of magnesium ions. Alternates between open and closed states. Activated by low cytoplasmic Mg(2+) levels. Inactive when cytoplasmic Mg(2+) levels are high.</text>
</comment>
<evidence type="ECO:0000313" key="13">
    <source>
        <dbReference type="EMBL" id="AWB49998.1"/>
    </source>
</evidence>
<dbReference type="AlphaFoldDB" id="A0A2S0UQA1"/>
<dbReference type="GO" id="GO:0015087">
    <property type="term" value="F:cobalt ion transmembrane transporter activity"/>
    <property type="evidence" value="ECO:0007669"/>
    <property type="project" value="TreeGrafter"/>
</dbReference>
<evidence type="ECO:0000256" key="1">
    <source>
        <dbReference type="ARBA" id="ARBA00004651"/>
    </source>
</evidence>
<keyword evidence="3" id="KW-0813">Transport</keyword>
<dbReference type="SUPFAM" id="SSF144083">
    <property type="entry name" value="Magnesium transport protein CorA, transmembrane region"/>
    <property type="match status" value="1"/>
</dbReference>
<dbReference type="RefSeq" id="WP_108436810.1">
    <property type="nucleotide sequence ID" value="NZ_CP028918.1"/>
</dbReference>
<dbReference type="InterPro" id="IPR045863">
    <property type="entry name" value="CorA_TM1_TM2"/>
</dbReference>
<name>A0A2S0UQA1_9RHOB</name>
<dbReference type="InterPro" id="IPR045861">
    <property type="entry name" value="CorA_cytoplasmic_dom"/>
</dbReference>
<dbReference type="PANTHER" id="PTHR47685:SF1">
    <property type="entry name" value="MAGNESIUM TRANSPORT PROTEIN CORA"/>
    <property type="match status" value="1"/>
</dbReference>
<dbReference type="Gene3D" id="1.20.58.340">
    <property type="entry name" value="Magnesium transport protein CorA, transmembrane region"/>
    <property type="match status" value="1"/>
</dbReference>
<evidence type="ECO:0000256" key="10">
    <source>
        <dbReference type="ARBA" id="ARBA00034269"/>
    </source>
</evidence>
<dbReference type="InterPro" id="IPR050829">
    <property type="entry name" value="CorA_MIT"/>
</dbReference>
<evidence type="ECO:0000256" key="3">
    <source>
        <dbReference type="ARBA" id="ARBA00022448"/>
    </source>
</evidence>
<keyword evidence="9 12" id="KW-0472">Membrane</keyword>
<dbReference type="FunFam" id="1.20.58.340:FF:000004">
    <property type="entry name" value="Magnesium transport protein CorA"/>
    <property type="match status" value="1"/>
</dbReference>
<dbReference type="Proteomes" id="UP000244496">
    <property type="component" value="Chromosome"/>
</dbReference>
<dbReference type="GO" id="GO:0005886">
    <property type="term" value="C:plasma membrane"/>
    <property type="evidence" value="ECO:0007669"/>
    <property type="project" value="UniProtKB-SubCell"/>
</dbReference>
<protein>
    <submittedName>
        <fullName evidence="13">Magnesium transporter</fullName>
    </submittedName>
</protein>
<dbReference type="InterPro" id="IPR002523">
    <property type="entry name" value="MgTranspt_CorA/ZnTranspt_ZntB"/>
</dbReference>
<proteinExistence type="inferred from homology"/>
<evidence type="ECO:0000256" key="5">
    <source>
        <dbReference type="ARBA" id="ARBA00022692"/>
    </source>
</evidence>
<dbReference type="Pfam" id="PF01544">
    <property type="entry name" value="CorA"/>
    <property type="match status" value="1"/>
</dbReference>
<keyword evidence="4" id="KW-1003">Cell membrane</keyword>
<evidence type="ECO:0000313" key="14">
    <source>
        <dbReference type="Proteomes" id="UP000244496"/>
    </source>
</evidence>
<dbReference type="CDD" id="cd12837">
    <property type="entry name" value="EcCorA-like_u1"/>
    <property type="match status" value="1"/>
</dbReference>
<comment type="subcellular location">
    <subcellularLocation>
        <location evidence="1">Cell membrane</location>
        <topology evidence="1">Multi-pass membrane protein</topology>
    </subcellularLocation>
</comment>
<evidence type="ECO:0000256" key="12">
    <source>
        <dbReference type="SAM" id="Phobius"/>
    </source>
</evidence>
<keyword evidence="14" id="KW-1185">Reference proteome</keyword>
<dbReference type="EMBL" id="CP028918">
    <property type="protein sequence ID" value="AWB49998.1"/>
    <property type="molecule type" value="Genomic_DNA"/>
</dbReference>
<accession>A0A2S0UQA1</accession>
<dbReference type="Gene3D" id="3.30.460.20">
    <property type="entry name" value="CorA soluble domain-like"/>
    <property type="match status" value="1"/>
</dbReference>
<dbReference type="PANTHER" id="PTHR47685">
    <property type="entry name" value="MAGNESIUM TRANSPORT PROTEIN CORA"/>
    <property type="match status" value="1"/>
</dbReference>
<dbReference type="KEGG" id="geh:HYN69_17150"/>
<reference evidence="13 14" key="1">
    <citation type="submission" date="2018-04" db="EMBL/GenBank/DDBJ databases">
        <title>Genome sequencing of Gemmobacter.</title>
        <authorList>
            <person name="Yi H."/>
            <person name="Baek M.-G."/>
        </authorList>
    </citation>
    <scope>NUCLEOTIDE SEQUENCE [LARGE SCALE GENOMIC DNA]</scope>
    <source>
        <strain evidence="13 14">HYN0069</strain>
    </source>
</reference>
<evidence type="ECO:0000256" key="7">
    <source>
        <dbReference type="ARBA" id="ARBA00022989"/>
    </source>
</evidence>
<organism evidence="13 14">
    <name type="scientific">Paragemmobacter aquarius</name>
    <dbReference type="NCBI Taxonomy" id="2169400"/>
    <lineage>
        <taxon>Bacteria</taxon>
        <taxon>Pseudomonadati</taxon>
        <taxon>Pseudomonadota</taxon>
        <taxon>Alphaproteobacteria</taxon>
        <taxon>Rhodobacterales</taxon>
        <taxon>Paracoccaceae</taxon>
        <taxon>Paragemmobacter</taxon>
    </lineage>
</organism>
<keyword evidence="5 12" id="KW-0812">Transmembrane</keyword>
<comment type="catalytic activity">
    <reaction evidence="10">
        <text>Mg(2+)(in) = Mg(2+)(out)</text>
        <dbReference type="Rhea" id="RHEA:29827"/>
        <dbReference type="ChEBI" id="CHEBI:18420"/>
    </reaction>
</comment>
<dbReference type="OrthoDB" id="9803416at2"/>
<evidence type="ECO:0000256" key="2">
    <source>
        <dbReference type="ARBA" id="ARBA00009765"/>
    </source>
</evidence>
<feature type="transmembrane region" description="Helical" evidence="12">
    <location>
        <begin position="258"/>
        <end position="280"/>
    </location>
</feature>
<keyword evidence="7 12" id="KW-1133">Transmembrane helix</keyword>
<gene>
    <name evidence="13" type="ORF">HYN69_17150</name>
</gene>
<evidence type="ECO:0000256" key="4">
    <source>
        <dbReference type="ARBA" id="ARBA00022475"/>
    </source>
</evidence>
<keyword evidence="8" id="KW-0406">Ion transport</keyword>
<dbReference type="SUPFAM" id="SSF143865">
    <property type="entry name" value="CorA soluble domain-like"/>
    <property type="match status" value="1"/>
</dbReference>
<evidence type="ECO:0000256" key="8">
    <source>
        <dbReference type="ARBA" id="ARBA00023065"/>
    </source>
</evidence>
<evidence type="ECO:0000256" key="6">
    <source>
        <dbReference type="ARBA" id="ARBA00022842"/>
    </source>
</evidence>
<dbReference type="GO" id="GO:0015095">
    <property type="term" value="F:magnesium ion transmembrane transporter activity"/>
    <property type="evidence" value="ECO:0007669"/>
    <property type="project" value="TreeGrafter"/>
</dbReference>
<feature type="transmembrane region" description="Helical" evidence="12">
    <location>
        <begin position="292"/>
        <end position="312"/>
    </location>
</feature>
<sequence>MLHAYTESGGTLSRMPDGADLAQAVWIDALRPTLAEAQAVAALGIDVPSLEDMEEIEISNRLYREGPLDYITVVLPGHSTANEPISGPVSFILSHDRLVTVRHHRARPFETYPNRADKTGPGCGSAHAIFLSLIEEITGRIADLLESVGRNLDQLGRTIHEPQHRQKSQDRLEVALRRLGREGHLIGILRLSLLTLDRAIGFYDQSDRKADKRLEPALKALRRDINALEVHTDFLSSRVAQATDLTLGMINLAQNATFRLLSVVTILFSPPLLIAAIYGMNFRVMPELQWAFGYPAALIAMVVSPIVVWLCIRWKNWL</sequence>
<comment type="similarity">
    <text evidence="2">Belongs to the CorA metal ion transporter (MIT) (TC 1.A.35) family.</text>
</comment>
<dbReference type="GO" id="GO:0015099">
    <property type="term" value="F:nickel cation transmembrane transporter activity"/>
    <property type="evidence" value="ECO:0007669"/>
    <property type="project" value="TreeGrafter"/>
</dbReference>